<dbReference type="EMBL" id="KL197715">
    <property type="protein sequence ID" value="KDQ59459.1"/>
    <property type="molecule type" value="Genomic_DNA"/>
</dbReference>
<dbReference type="HOGENOM" id="CLU_162186_1_0_1"/>
<evidence type="ECO:0000313" key="1">
    <source>
        <dbReference type="EMBL" id="KDQ59459.1"/>
    </source>
</evidence>
<dbReference type="Proteomes" id="UP000027265">
    <property type="component" value="Unassembled WGS sequence"/>
</dbReference>
<accession>A0A067PXQ3</accession>
<reference evidence="2" key="1">
    <citation type="journal article" date="2014" name="Proc. Natl. Acad. Sci. U.S.A.">
        <title>Extensive sampling of basidiomycete genomes demonstrates inadequacy of the white-rot/brown-rot paradigm for wood decay fungi.</title>
        <authorList>
            <person name="Riley R."/>
            <person name="Salamov A.A."/>
            <person name="Brown D.W."/>
            <person name="Nagy L.G."/>
            <person name="Floudas D."/>
            <person name="Held B.W."/>
            <person name="Levasseur A."/>
            <person name="Lombard V."/>
            <person name="Morin E."/>
            <person name="Otillar R."/>
            <person name="Lindquist E.A."/>
            <person name="Sun H."/>
            <person name="LaButti K.M."/>
            <person name="Schmutz J."/>
            <person name="Jabbour D."/>
            <person name="Luo H."/>
            <person name="Baker S.E."/>
            <person name="Pisabarro A.G."/>
            <person name="Walton J.D."/>
            <person name="Blanchette R.A."/>
            <person name="Henrissat B."/>
            <person name="Martin F."/>
            <person name="Cullen D."/>
            <person name="Hibbett D.S."/>
            <person name="Grigoriev I.V."/>
        </authorList>
    </citation>
    <scope>NUCLEOTIDE SEQUENCE [LARGE SCALE GENOMIC DNA]</scope>
    <source>
        <strain evidence="2">MUCL 33604</strain>
    </source>
</reference>
<evidence type="ECO:0008006" key="3">
    <source>
        <dbReference type="Google" id="ProtNLM"/>
    </source>
</evidence>
<dbReference type="AlphaFoldDB" id="A0A067PXQ3"/>
<keyword evidence="2" id="KW-1185">Reference proteome</keyword>
<dbReference type="PANTHER" id="PTHR28066">
    <property type="entry name" value="37S RIBOSOMAL PROTEIN MRP10, MITOCHONDRIAL"/>
    <property type="match status" value="1"/>
</dbReference>
<proteinExistence type="predicted"/>
<evidence type="ECO:0000313" key="2">
    <source>
        <dbReference type="Proteomes" id="UP000027265"/>
    </source>
</evidence>
<dbReference type="InParanoid" id="A0A067PXQ3"/>
<dbReference type="FunCoup" id="A0A067PXQ3">
    <property type="interactions" value="32"/>
</dbReference>
<dbReference type="InterPro" id="IPR017264">
    <property type="entry name" value="Ribosomal_mS37_fun"/>
</dbReference>
<dbReference type="OrthoDB" id="2210at2759"/>
<dbReference type="STRING" id="933084.A0A067PXQ3"/>
<name>A0A067PXQ3_9AGAM</name>
<dbReference type="GO" id="GO:0005763">
    <property type="term" value="C:mitochondrial small ribosomal subunit"/>
    <property type="evidence" value="ECO:0007669"/>
    <property type="project" value="TreeGrafter"/>
</dbReference>
<sequence>MHIKRIKVRPKKNVTVAPCGPELASMLGCWAANGDLHSINACSQASQALFECMRTAPMKMAARRPTINYHLARLGKNLK</sequence>
<protein>
    <recommendedName>
        <fullName evidence="3">CHCH domain-containing protein</fullName>
    </recommendedName>
</protein>
<gene>
    <name evidence="1" type="ORF">JAAARDRAFT_33030</name>
</gene>
<dbReference type="GO" id="GO:0003735">
    <property type="term" value="F:structural constituent of ribosome"/>
    <property type="evidence" value="ECO:0007669"/>
    <property type="project" value="InterPro"/>
</dbReference>
<dbReference type="PANTHER" id="PTHR28066:SF1">
    <property type="entry name" value="SMALL RIBOSOMAL SUBUNIT PROTEIN MS37"/>
    <property type="match status" value="1"/>
</dbReference>
<dbReference type="GO" id="GO:0032543">
    <property type="term" value="P:mitochondrial translation"/>
    <property type="evidence" value="ECO:0007669"/>
    <property type="project" value="InterPro"/>
</dbReference>
<organism evidence="1 2">
    <name type="scientific">Jaapia argillacea MUCL 33604</name>
    <dbReference type="NCBI Taxonomy" id="933084"/>
    <lineage>
        <taxon>Eukaryota</taxon>
        <taxon>Fungi</taxon>
        <taxon>Dikarya</taxon>
        <taxon>Basidiomycota</taxon>
        <taxon>Agaricomycotina</taxon>
        <taxon>Agaricomycetes</taxon>
        <taxon>Agaricomycetidae</taxon>
        <taxon>Jaapiales</taxon>
        <taxon>Jaapiaceae</taxon>
        <taxon>Jaapia</taxon>
    </lineage>
</organism>